<reference evidence="7" key="1">
    <citation type="journal article" date="2021" name="PeerJ">
        <title>Extensive microbial diversity within the chicken gut microbiome revealed by metagenomics and culture.</title>
        <authorList>
            <person name="Gilroy R."/>
            <person name="Ravi A."/>
            <person name="Getino M."/>
            <person name="Pursley I."/>
            <person name="Horton D.L."/>
            <person name="Alikhan N.F."/>
            <person name="Baker D."/>
            <person name="Gharbi K."/>
            <person name="Hall N."/>
            <person name="Watson M."/>
            <person name="Adriaenssens E.M."/>
            <person name="Foster-Nyarko E."/>
            <person name="Jarju S."/>
            <person name="Secka A."/>
            <person name="Antonio M."/>
            <person name="Oren A."/>
            <person name="Chaudhuri R.R."/>
            <person name="La Ragione R."/>
            <person name="Hildebrand F."/>
            <person name="Pallen M.J."/>
        </authorList>
    </citation>
    <scope>NUCLEOTIDE SEQUENCE</scope>
    <source>
        <strain evidence="7">ChiGjej1B1-14440</strain>
    </source>
</reference>
<evidence type="ECO:0000256" key="2">
    <source>
        <dbReference type="ARBA" id="ARBA00023295"/>
    </source>
</evidence>
<dbReference type="Gene3D" id="1.20.58.460">
    <property type="entry name" value="Hyaluronidase post-catalytic domain-like"/>
    <property type="match status" value="1"/>
</dbReference>
<accession>A0A9D2BMQ8</accession>
<dbReference type="InterPro" id="IPR015882">
    <property type="entry name" value="HEX_bac_N"/>
</dbReference>
<evidence type="ECO:0000313" key="8">
    <source>
        <dbReference type="Proteomes" id="UP000886724"/>
    </source>
</evidence>
<keyword evidence="2 3" id="KW-0326">Glycosidase</keyword>
<evidence type="ECO:0000313" key="7">
    <source>
        <dbReference type="EMBL" id="HIX81177.1"/>
    </source>
</evidence>
<evidence type="ECO:0000256" key="1">
    <source>
        <dbReference type="ARBA" id="ARBA00022801"/>
    </source>
</evidence>
<dbReference type="Gene3D" id="3.20.20.80">
    <property type="entry name" value="Glycosidases"/>
    <property type="match status" value="1"/>
</dbReference>
<organism evidence="7 8">
    <name type="scientific">Candidatus Erysipelatoclostridium merdavium</name>
    <dbReference type="NCBI Taxonomy" id="2838566"/>
    <lineage>
        <taxon>Bacteria</taxon>
        <taxon>Bacillati</taxon>
        <taxon>Bacillota</taxon>
        <taxon>Erysipelotrichia</taxon>
        <taxon>Erysipelotrichales</taxon>
        <taxon>Erysipelotrichales incertae sedis</taxon>
    </lineage>
</organism>
<dbReference type="PANTHER" id="PTHR13170">
    <property type="entry name" value="O-GLCNACASE"/>
    <property type="match status" value="1"/>
</dbReference>
<comment type="caution">
    <text evidence="7">The sequence shown here is derived from an EMBL/GenBank/DDBJ whole genome shotgun (WGS) entry which is preliminary data.</text>
</comment>
<dbReference type="InterPro" id="IPR051822">
    <property type="entry name" value="Glycosyl_Hydrolase_84"/>
</dbReference>
<proteinExistence type="inferred from homology"/>
<dbReference type="Gene3D" id="2.60.120.260">
    <property type="entry name" value="Galactose-binding domain-like"/>
    <property type="match status" value="4"/>
</dbReference>
<dbReference type="InterPro" id="IPR000421">
    <property type="entry name" value="FA58C"/>
</dbReference>
<dbReference type="Proteomes" id="UP000886724">
    <property type="component" value="Unassembled WGS sequence"/>
</dbReference>
<feature type="domain" description="GH84" evidence="6">
    <location>
        <begin position="179"/>
        <end position="454"/>
    </location>
</feature>
<dbReference type="SUPFAM" id="SSF55545">
    <property type="entry name" value="beta-N-acetylhexosaminidase-like domain"/>
    <property type="match status" value="1"/>
</dbReference>
<feature type="active site" description="Proton donor" evidence="3">
    <location>
        <position position="300"/>
    </location>
</feature>
<dbReference type="SUPFAM" id="SSF51445">
    <property type="entry name" value="(Trans)glycosidases"/>
    <property type="match status" value="1"/>
</dbReference>
<dbReference type="SUPFAM" id="SSF140657">
    <property type="entry name" value="Hyaluronidase post-catalytic domain-like"/>
    <property type="match status" value="1"/>
</dbReference>
<dbReference type="InterPro" id="IPR011496">
    <property type="entry name" value="O-GlcNAcase_cat"/>
</dbReference>
<dbReference type="PANTHER" id="PTHR13170:SF16">
    <property type="entry name" value="PROTEIN O-GLCNACASE"/>
    <property type="match status" value="1"/>
</dbReference>
<dbReference type="GO" id="GO:1901135">
    <property type="term" value="P:carbohydrate derivative metabolic process"/>
    <property type="evidence" value="ECO:0007669"/>
    <property type="project" value="UniProtKB-ARBA"/>
</dbReference>
<dbReference type="GO" id="GO:0015929">
    <property type="term" value="F:hexosaminidase activity"/>
    <property type="evidence" value="ECO:0007669"/>
    <property type="project" value="UniProtKB-ARBA"/>
</dbReference>
<keyword evidence="1 3" id="KW-0378">Hydrolase</keyword>
<evidence type="ECO:0000256" key="4">
    <source>
        <dbReference type="SAM" id="SignalP"/>
    </source>
</evidence>
<comment type="similarity">
    <text evidence="3">Belongs to the glycosyl hydrolase 84 family.</text>
</comment>
<feature type="signal peptide" evidence="4">
    <location>
        <begin position="1"/>
        <end position="25"/>
    </location>
</feature>
<gene>
    <name evidence="7" type="ORF">H9980_04295</name>
</gene>
<dbReference type="SUPFAM" id="SSF49785">
    <property type="entry name" value="Galactose-binding domain-like"/>
    <property type="match status" value="4"/>
</dbReference>
<dbReference type="Gene3D" id="3.30.379.10">
    <property type="entry name" value="Chitobiase/beta-hexosaminidase domain 2-like"/>
    <property type="match status" value="1"/>
</dbReference>
<dbReference type="GO" id="GO:0005975">
    <property type="term" value="P:carbohydrate metabolic process"/>
    <property type="evidence" value="ECO:0007669"/>
    <property type="project" value="UniProtKB-ARBA"/>
</dbReference>
<dbReference type="PROSITE" id="PS52009">
    <property type="entry name" value="GH84"/>
    <property type="match status" value="1"/>
</dbReference>
<dbReference type="InterPro" id="IPR008979">
    <property type="entry name" value="Galactose-bd-like_sf"/>
</dbReference>
<feature type="domain" description="F5/8 type C" evidence="5">
    <location>
        <begin position="931"/>
        <end position="1091"/>
    </location>
</feature>
<dbReference type="InterPro" id="IPR029018">
    <property type="entry name" value="Hex-like_dom2"/>
</dbReference>
<feature type="non-terminal residue" evidence="7">
    <location>
        <position position="1463"/>
    </location>
</feature>
<dbReference type="Pfam" id="PF07555">
    <property type="entry name" value="NAGidase"/>
    <property type="match status" value="1"/>
</dbReference>
<dbReference type="EMBL" id="DXET01000098">
    <property type="protein sequence ID" value="HIX81177.1"/>
    <property type="molecule type" value="Genomic_DNA"/>
</dbReference>
<protein>
    <submittedName>
        <fullName evidence="7">Beta-N-acetylglucosaminidase domain-containing protein</fullName>
    </submittedName>
</protein>
<sequence length="1463" mass="164102">MKGRIKKISVIAVCLAMILCTFTNANVVKATDDGYEIYPNPQSITYGIGDFILRDNVNVVYEDGIDQDTKNRLQEVTDLKNLSITTSNEIKAKTTNILVGIHGSNGYVDKYVQENCQYSNGLFDNLDAYYLQVNDGTIVVLGKDSDAAFYGLTTLYMVVGQLDSRTIKNFTIEDYANVASRGFIEGYYGNPWSTQDRINLMTWGGYYKLNSYFYAPKDDPKHNSKWRELYSDEEIENKIKPLAEAGNKSKCRFVFALHPFMNSPISFTQSQYSNDLAILQAKFEQVIKAGVRQIAILADDAANYNNTGDLGGNNYKRLLEDMTAWLKEMQVEYPDLKLTLPFCPVEYGGTGQDYYRDFPDNVQIVMTGGRVWGEVSNNFTSTFTNNVGRGPYMWINWPCTDNSKKHLIMGGYETFLQPGVDSQNIQGIVLNPMQQSEPSKVAIFGNACYSWNIWDSKEEANATWEDSFKYVDHNSAIETDASNALKELSKHMINQAMDSRVTALEESVVLKEKLNSFKSKLENGTLSEADIDSMIDEFEILQSAAKTYRLQAGNSDIASQIVYWLDCWDDTTEAAIAYLNGVKAVLNNDTNGILQYESAGKTAFDRSKTHGFNYVDHIEYAEVGVQHIVPFINTLATYVSQYAQTAMDPDKVVTTFITNRSDSPVGSSENVFDGDDGTMVSYRNPVWIYKGDYVGVKYNKNIKIENIRFLLGNGKNHFEASKLQYTTDGKQWQNLELVDMDNQFTGIRNQYLEVNVKKENLPENFEAMGIRLIATADNELDAYLNVHEIQINQKSDVEEVTGEYSTNRDRMNGTAFDVLSDGQNGNSSDNEVWLSVASGSDRDKLPAGSYLAYTFNSKQKISSVHFAQGGSASGDVISDGSLQYLDDEGNWITIGDVTNQQEQVFDLSDQNIETTALRIHNDAFAGIWWRVGEFRVDVQDDSGTTPLEYNVIKTQRWKVYQGPESRLYDGNDNTYVWYDPDGDGNSTGDDFLAGDYLGYDFGKVATLKSVHIVVGNDNGDKLVNYAIETSLDNNTWTAIDGYDNYKGNASGKDTIDIKLDGLKARYIRIRNLANQGSWGKFSEFTVEEVSQSGSKDYLYTNLDNTSILSNLEGNTAWLTPGNVTLAKDQYIGIDLKNIKHITSIEALTLPESCRLEVSKNGIEWSNFDTASDGRYVRIVNPNDQKAVLDLSKFEVVFDYIGEKTVTSDFANQQTSNDMRTAGTVNNVFDGDLSTIGMINGPQEQGKHITFDLGQTIHFESIRYYITESQLNYIRDADFEVSVDNKTWTKVLHVGKPVENVWDDTVAKDMQDITLYHDSQNPGYMYAQATDLNVDGRYIRVTPTSTYSHRWVGFNEIQINGGAYISPESNRDIISEAIEEPGKIPSNMIDKDYSTSYKSTAANSSFTYYVSQPVDLRTVRIVQSGTISNAQVIAHVYSEGTVKEINLGSLNQTISEFVIPEGVM</sequence>
<evidence type="ECO:0000259" key="5">
    <source>
        <dbReference type="PROSITE" id="PS50022"/>
    </source>
</evidence>
<keyword evidence="4" id="KW-0732">Signal</keyword>
<name>A0A9D2BMQ8_9FIRM</name>
<evidence type="ECO:0000256" key="3">
    <source>
        <dbReference type="PROSITE-ProRule" id="PRU01353"/>
    </source>
</evidence>
<evidence type="ECO:0000259" key="6">
    <source>
        <dbReference type="PROSITE" id="PS52009"/>
    </source>
</evidence>
<dbReference type="Pfam" id="PF02838">
    <property type="entry name" value="Glyco_hydro_20b"/>
    <property type="match status" value="1"/>
</dbReference>
<dbReference type="PROSITE" id="PS50022">
    <property type="entry name" value="FA58C_3"/>
    <property type="match status" value="1"/>
</dbReference>
<dbReference type="Pfam" id="PF00754">
    <property type="entry name" value="F5_F8_type_C"/>
    <property type="match status" value="2"/>
</dbReference>
<feature type="chain" id="PRO_5039590986" evidence="4">
    <location>
        <begin position="26"/>
        <end position="1463"/>
    </location>
</feature>
<dbReference type="InterPro" id="IPR017853">
    <property type="entry name" value="GH"/>
</dbReference>
<reference evidence="7" key="2">
    <citation type="submission" date="2021-04" db="EMBL/GenBank/DDBJ databases">
        <authorList>
            <person name="Gilroy R."/>
        </authorList>
    </citation>
    <scope>NUCLEOTIDE SEQUENCE</scope>
    <source>
        <strain evidence="7">ChiGjej1B1-14440</strain>
    </source>
</reference>